<dbReference type="Proteomes" id="UP000593594">
    <property type="component" value="Chromosome"/>
</dbReference>
<dbReference type="AlphaFoldDB" id="A0A7S8HDH0"/>
<dbReference type="PROSITE" id="PS51819">
    <property type="entry name" value="VOC"/>
    <property type="match status" value="2"/>
</dbReference>
<dbReference type="InterPro" id="IPR037523">
    <property type="entry name" value="VOC_core"/>
</dbReference>
<evidence type="ECO:0000313" key="3">
    <source>
        <dbReference type="Proteomes" id="UP000593594"/>
    </source>
</evidence>
<accession>A0A7S8HDH0</accession>
<feature type="domain" description="VOC" evidence="1">
    <location>
        <begin position="140"/>
        <end position="255"/>
    </location>
</feature>
<dbReference type="InterPro" id="IPR029068">
    <property type="entry name" value="Glyas_Bleomycin-R_OHBP_Dase"/>
</dbReference>
<dbReference type="CDD" id="cd07247">
    <property type="entry name" value="SgaA_N_like"/>
    <property type="match status" value="2"/>
</dbReference>
<dbReference type="InterPro" id="IPR052164">
    <property type="entry name" value="Anthracycline_SecMetBiosynth"/>
</dbReference>
<feature type="domain" description="VOC" evidence="1">
    <location>
        <begin position="7"/>
        <end position="124"/>
    </location>
</feature>
<dbReference type="SUPFAM" id="SSF54593">
    <property type="entry name" value="Glyoxalase/Bleomycin resistance protein/Dihydroxybiphenyl dioxygenase"/>
    <property type="match status" value="2"/>
</dbReference>
<evidence type="ECO:0000313" key="2">
    <source>
        <dbReference type="EMBL" id="QPC44459.1"/>
    </source>
</evidence>
<dbReference type="RefSeq" id="WP_213161828.1">
    <property type="nucleotide sequence ID" value="NZ_CP058214.1"/>
</dbReference>
<gene>
    <name evidence="2" type="ORF">HW532_18190</name>
</gene>
<sequence length="257" mass="27874">MATSPNQFVWYELMTTDPEAAEAFYGSVVGWDYDDPNIPGRPYKVLLADKAPIGGMMALPEEARATGLQPIWVGYIGVDDVDAAAKRLTEAGGTVHRAPEDIPGIGRFAVVADPQGATMLLFRQTFEGEPPRPAPGTPGSVAWRELFAGDGEKAFDFYAQQFGWTKDQAMPMGELGVYQLFAAGAEPVGAMHTKPPEVPAPFWLFYFAVENIDAARERVAAGGGEVLFDPREVPNDMWVVHCRDPQGAVFALVGPRI</sequence>
<dbReference type="KEGG" id="kmn:HW532_18190"/>
<dbReference type="PANTHER" id="PTHR33993:SF14">
    <property type="entry name" value="GB|AAF24581.1"/>
    <property type="match status" value="1"/>
</dbReference>
<dbReference type="EMBL" id="CP058214">
    <property type="protein sequence ID" value="QPC44459.1"/>
    <property type="molecule type" value="Genomic_DNA"/>
</dbReference>
<dbReference type="InterPro" id="IPR004360">
    <property type="entry name" value="Glyas_Fos-R_dOase_dom"/>
</dbReference>
<dbReference type="PANTHER" id="PTHR33993">
    <property type="entry name" value="GLYOXALASE-RELATED"/>
    <property type="match status" value="1"/>
</dbReference>
<keyword evidence="3" id="KW-1185">Reference proteome</keyword>
<organism evidence="2 3">
    <name type="scientific">Kaustia mangrovi</name>
    <dbReference type="NCBI Taxonomy" id="2593653"/>
    <lineage>
        <taxon>Bacteria</taxon>
        <taxon>Pseudomonadati</taxon>
        <taxon>Pseudomonadota</taxon>
        <taxon>Alphaproteobacteria</taxon>
        <taxon>Hyphomicrobiales</taxon>
        <taxon>Parvibaculaceae</taxon>
        <taxon>Kaustia</taxon>
    </lineage>
</organism>
<protein>
    <submittedName>
        <fullName evidence="2">VOC family protein</fullName>
    </submittedName>
</protein>
<name>A0A7S8HDH0_9HYPH</name>
<dbReference type="Pfam" id="PF00903">
    <property type="entry name" value="Glyoxalase"/>
    <property type="match status" value="2"/>
</dbReference>
<proteinExistence type="predicted"/>
<dbReference type="Gene3D" id="3.10.180.10">
    <property type="entry name" value="2,3-Dihydroxybiphenyl 1,2-Dioxygenase, domain 1"/>
    <property type="match status" value="2"/>
</dbReference>
<evidence type="ECO:0000259" key="1">
    <source>
        <dbReference type="PROSITE" id="PS51819"/>
    </source>
</evidence>
<reference evidence="2 3" key="1">
    <citation type="submission" date="2020-06" db="EMBL/GenBank/DDBJ databases">
        <title>Genome sequence of 2 isolates from Red Sea Mangroves.</title>
        <authorList>
            <person name="Sefrji F."/>
            <person name="Michoud G."/>
            <person name="Merlino G."/>
            <person name="Daffonchio D."/>
        </authorList>
    </citation>
    <scope>NUCLEOTIDE SEQUENCE [LARGE SCALE GENOMIC DNA]</scope>
    <source>
        <strain evidence="2 3">R1DC25</strain>
    </source>
</reference>